<feature type="compositionally biased region" description="Basic and acidic residues" evidence="4">
    <location>
        <begin position="68"/>
        <end position="77"/>
    </location>
</feature>
<feature type="domain" description="Myb-like" evidence="5">
    <location>
        <begin position="14"/>
        <end position="55"/>
    </location>
</feature>
<dbReference type="Gene3D" id="1.10.10.60">
    <property type="entry name" value="Homeodomain-like"/>
    <property type="match status" value="1"/>
</dbReference>
<dbReference type="SMR" id="A0A067FNL6"/>
<feature type="domain" description="HTH myb-type" evidence="6">
    <location>
        <begin position="14"/>
        <end position="54"/>
    </location>
</feature>
<evidence type="ECO:0000313" key="8">
    <source>
        <dbReference type="Proteomes" id="UP000027120"/>
    </source>
</evidence>
<dbReference type="Proteomes" id="UP000027120">
    <property type="component" value="Unassembled WGS sequence"/>
</dbReference>
<dbReference type="AlphaFoldDB" id="A0A067FNL6"/>
<evidence type="ECO:0000256" key="3">
    <source>
        <dbReference type="ARBA" id="ARBA00023242"/>
    </source>
</evidence>
<feature type="compositionally biased region" description="Polar residues" evidence="4">
    <location>
        <begin position="78"/>
        <end position="88"/>
    </location>
</feature>
<comment type="subcellular location">
    <subcellularLocation>
        <location evidence="1">Nucleus</location>
    </subcellularLocation>
</comment>
<organism evidence="7 8">
    <name type="scientific">Citrus sinensis</name>
    <name type="common">Sweet orange</name>
    <name type="synonym">Citrus aurantium var. sinensis</name>
    <dbReference type="NCBI Taxonomy" id="2711"/>
    <lineage>
        <taxon>Eukaryota</taxon>
        <taxon>Viridiplantae</taxon>
        <taxon>Streptophyta</taxon>
        <taxon>Embryophyta</taxon>
        <taxon>Tracheophyta</taxon>
        <taxon>Spermatophyta</taxon>
        <taxon>Magnoliopsida</taxon>
        <taxon>eudicotyledons</taxon>
        <taxon>Gunneridae</taxon>
        <taxon>Pentapetalae</taxon>
        <taxon>rosids</taxon>
        <taxon>malvids</taxon>
        <taxon>Sapindales</taxon>
        <taxon>Rutaceae</taxon>
        <taxon>Aurantioideae</taxon>
        <taxon>Citrus</taxon>
    </lineage>
</organism>
<dbReference type="InterPro" id="IPR001005">
    <property type="entry name" value="SANT/Myb"/>
</dbReference>
<dbReference type="Pfam" id="PF00249">
    <property type="entry name" value="Myb_DNA-binding"/>
    <property type="match status" value="1"/>
</dbReference>
<evidence type="ECO:0000259" key="6">
    <source>
        <dbReference type="PROSITE" id="PS51294"/>
    </source>
</evidence>
<dbReference type="EMBL" id="KK784904">
    <property type="protein sequence ID" value="KDO65042.1"/>
    <property type="molecule type" value="Genomic_DNA"/>
</dbReference>
<dbReference type="PROSITE" id="PS50090">
    <property type="entry name" value="MYB_LIKE"/>
    <property type="match status" value="1"/>
</dbReference>
<feature type="non-terminal residue" evidence="7">
    <location>
        <position position="1"/>
    </location>
</feature>
<sequence length="228" mass="26126">CGKSCRLRWLNYLRPDIKRGNISHDEDELIIRLLNLLANRWSLIAGRLPGRTDNENMKSRIIGAPTLENKKLQDHHQSPSSSTACTRKTLNQCQEKPKLGSKKFIAKTDSYPIRTRASKRTKALFFSTPEQEKSYGQDQLPNLDDTDSIGGDIVSAINTCDKDKGYYSSQNSDGKVKDSEFASVDELIRSEFEWFRALFLYTYIWVLHMNYINNDGSICVYCEDRLAI</sequence>
<evidence type="ECO:0000313" key="7">
    <source>
        <dbReference type="EMBL" id="KDO65042.1"/>
    </source>
</evidence>
<reference evidence="7 8" key="1">
    <citation type="submission" date="2014-04" db="EMBL/GenBank/DDBJ databases">
        <authorList>
            <consortium name="International Citrus Genome Consortium"/>
            <person name="Gmitter F."/>
            <person name="Chen C."/>
            <person name="Farmerie W."/>
            <person name="Harkins T."/>
            <person name="Desany B."/>
            <person name="Mohiuddin M."/>
            <person name="Kodira C."/>
            <person name="Borodovsky M."/>
            <person name="Lomsadze A."/>
            <person name="Burns P."/>
            <person name="Jenkins J."/>
            <person name="Prochnik S."/>
            <person name="Shu S."/>
            <person name="Chapman J."/>
            <person name="Pitluck S."/>
            <person name="Schmutz J."/>
            <person name="Rokhsar D."/>
        </authorList>
    </citation>
    <scope>NUCLEOTIDE SEQUENCE</scope>
</reference>
<proteinExistence type="predicted"/>
<dbReference type="InterPro" id="IPR017930">
    <property type="entry name" value="Myb_dom"/>
</dbReference>
<accession>A0A067FNL6</accession>
<dbReference type="SUPFAM" id="SSF46689">
    <property type="entry name" value="Homeodomain-like"/>
    <property type="match status" value="1"/>
</dbReference>
<keyword evidence="8" id="KW-1185">Reference proteome</keyword>
<dbReference type="PANTHER" id="PTHR47998">
    <property type="entry name" value="TRANSCRIPTION FACTOR MYB51-LIKE ISOFORM X1"/>
    <property type="match status" value="1"/>
</dbReference>
<feature type="region of interest" description="Disordered" evidence="4">
    <location>
        <begin position="67"/>
        <end position="88"/>
    </location>
</feature>
<dbReference type="PANTHER" id="PTHR47998:SF74">
    <property type="entry name" value="TRANSCRIPTION FACTOR TT2"/>
    <property type="match status" value="1"/>
</dbReference>
<name>A0A067FNL6_CITSI</name>
<keyword evidence="3" id="KW-0539">Nucleus</keyword>
<dbReference type="GO" id="GO:0005634">
    <property type="term" value="C:nucleus"/>
    <property type="evidence" value="ECO:0007669"/>
    <property type="project" value="UniProtKB-SubCell"/>
</dbReference>
<dbReference type="GO" id="GO:0003677">
    <property type="term" value="F:DNA binding"/>
    <property type="evidence" value="ECO:0007669"/>
    <property type="project" value="UniProtKB-KW"/>
</dbReference>
<dbReference type="PROSITE" id="PS51294">
    <property type="entry name" value="HTH_MYB"/>
    <property type="match status" value="1"/>
</dbReference>
<dbReference type="CDD" id="cd00167">
    <property type="entry name" value="SANT"/>
    <property type="match status" value="1"/>
</dbReference>
<dbReference type="SMART" id="SM00717">
    <property type="entry name" value="SANT"/>
    <property type="match status" value="1"/>
</dbReference>
<evidence type="ECO:0000256" key="1">
    <source>
        <dbReference type="ARBA" id="ARBA00004123"/>
    </source>
</evidence>
<evidence type="ECO:0000256" key="2">
    <source>
        <dbReference type="ARBA" id="ARBA00023125"/>
    </source>
</evidence>
<evidence type="ECO:0000256" key="4">
    <source>
        <dbReference type="SAM" id="MobiDB-lite"/>
    </source>
</evidence>
<dbReference type="InterPro" id="IPR009057">
    <property type="entry name" value="Homeodomain-like_sf"/>
</dbReference>
<gene>
    <name evidence="7" type="ORF">CISIN_1g040653mg</name>
</gene>
<protein>
    <submittedName>
        <fullName evidence="7">Uncharacterized protein</fullName>
    </submittedName>
</protein>
<keyword evidence="2" id="KW-0238">DNA-binding</keyword>
<evidence type="ECO:0000259" key="5">
    <source>
        <dbReference type="PROSITE" id="PS50090"/>
    </source>
</evidence>
<dbReference type="InterPro" id="IPR015495">
    <property type="entry name" value="Myb_TF_plants"/>
</dbReference>